<evidence type="ECO:0000313" key="2">
    <source>
        <dbReference type="Proteomes" id="UP000265520"/>
    </source>
</evidence>
<protein>
    <submittedName>
        <fullName evidence="1">Uncharacterized protein</fullName>
    </submittedName>
</protein>
<name>A0A392TWR6_9FABA</name>
<feature type="non-terminal residue" evidence="1">
    <location>
        <position position="24"/>
    </location>
</feature>
<organism evidence="1 2">
    <name type="scientific">Trifolium medium</name>
    <dbReference type="NCBI Taxonomy" id="97028"/>
    <lineage>
        <taxon>Eukaryota</taxon>
        <taxon>Viridiplantae</taxon>
        <taxon>Streptophyta</taxon>
        <taxon>Embryophyta</taxon>
        <taxon>Tracheophyta</taxon>
        <taxon>Spermatophyta</taxon>
        <taxon>Magnoliopsida</taxon>
        <taxon>eudicotyledons</taxon>
        <taxon>Gunneridae</taxon>
        <taxon>Pentapetalae</taxon>
        <taxon>rosids</taxon>
        <taxon>fabids</taxon>
        <taxon>Fabales</taxon>
        <taxon>Fabaceae</taxon>
        <taxon>Papilionoideae</taxon>
        <taxon>50 kb inversion clade</taxon>
        <taxon>NPAAA clade</taxon>
        <taxon>Hologalegina</taxon>
        <taxon>IRL clade</taxon>
        <taxon>Trifolieae</taxon>
        <taxon>Trifolium</taxon>
    </lineage>
</organism>
<sequence>MMQKSMTGFNNMSVLPLGRAIYLG</sequence>
<comment type="caution">
    <text evidence="1">The sequence shown here is derived from an EMBL/GenBank/DDBJ whole genome shotgun (WGS) entry which is preliminary data.</text>
</comment>
<dbReference type="EMBL" id="LXQA010673734">
    <property type="protein sequence ID" value="MCI65338.1"/>
    <property type="molecule type" value="Genomic_DNA"/>
</dbReference>
<proteinExistence type="predicted"/>
<keyword evidence="2" id="KW-1185">Reference proteome</keyword>
<reference evidence="1 2" key="1">
    <citation type="journal article" date="2018" name="Front. Plant Sci.">
        <title>Red Clover (Trifolium pratense) and Zigzag Clover (T. medium) - A Picture of Genomic Similarities and Differences.</title>
        <authorList>
            <person name="Dluhosova J."/>
            <person name="Istvanek J."/>
            <person name="Nedelnik J."/>
            <person name="Repkova J."/>
        </authorList>
    </citation>
    <scope>NUCLEOTIDE SEQUENCE [LARGE SCALE GENOMIC DNA]</scope>
    <source>
        <strain evidence="2">cv. 10/8</strain>
        <tissue evidence="1">Leaf</tissue>
    </source>
</reference>
<dbReference type="Proteomes" id="UP000265520">
    <property type="component" value="Unassembled WGS sequence"/>
</dbReference>
<evidence type="ECO:0000313" key="1">
    <source>
        <dbReference type="EMBL" id="MCI65338.1"/>
    </source>
</evidence>
<dbReference type="AlphaFoldDB" id="A0A392TWR6"/>
<accession>A0A392TWR6</accession>